<keyword evidence="2" id="KW-1185">Reference proteome</keyword>
<dbReference type="EMBL" id="BOOW01000058">
    <property type="protein sequence ID" value="GII97380.1"/>
    <property type="molecule type" value="Genomic_DNA"/>
</dbReference>
<sequence length="77" mass="8808">MEYHVGHGKRVGNQVVPAFRACGQSDRPDGTRTWRNWFLAEFARRVGGSEKRGVVRVMPSFPNVQGSRRWPRKGALR</sequence>
<evidence type="ECO:0000313" key="2">
    <source>
        <dbReference type="Proteomes" id="UP000606172"/>
    </source>
</evidence>
<gene>
    <name evidence="1" type="ORF">Ssi02_76110</name>
</gene>
<dbReference type="Proteomes" id="UP000606172">
    <property type="component" value="Unassembled WGS sequence"/>
</dbReference>
<organism evidence="1 2">
    <name type="scientific">Sinosporangium siamense</name>
    <dbReference type="NCBI Taxonomy" id="1367973"/>
    <lineage>
        <taxon>Bacteria</taxon>
        <taxon>Bacillati</taxon>
        <taxon>Actinomycetota</taxon>
        <taxon>Actinomycetes</taxon>
        <taxon>Streptosporangiales</taxon>
        <taxon>Streptosporangiaceae</taxon>
        <taxon>Sinosporangium</taxon>
    </lineage>
</organism>
<dbReference type="AlphaFoldDB" id="A0A919V9M6"/>
<proteinExistence type="predicted"/>
<accession>A0A919V9M6</accession>
<evidence type="ECO:0000313" key="1">
    <source>
        <dbReference type="EMBL" id="GII97380.1"/>
    </source>
</evidence>
<comment type="caution">
    <text evidence="1">The sequence shown here is derived from an EMBL/GenBank/DDBJ whole genome shotgun (WGS) entry which is preliminary data.</text>
</comment>
<protein>
    <submittedName>
        <fullName evidence="1">Uncharacterized protein</fullName>
    </submittedName>
</protein>
<name>A0A919V9M6_9ACTN</name>
<reference evidence="1" key="1">
    <citation type="submission" date="2021-01" db="EMBL/GenBank/DDBJ databases">
        <title>Whole genome shotgun sequence of Sinosporangium siamense NBRC 109515.</title>
        <authorList>
            <person name="Komaki H."/>
            <person name="Tamura T."/>
        </authorList>
    </citation>
    <scope>NUCLEOTIDE SEQUENCE</scope>
    <source>
        <strain evidence="1">NBRC 109515</strain>
    </source>
</reference>